<accession>A0A3N4K198</accession>
<gene>
    <name evidence="2" type="ORF">L873DRAFT_1347573</name>
</gene>
<keyword evidence="1" id="KW-0812">Transmembrane</keyword>
<keyword evidence="1" id="KW-0472">Membrane</keyword>
<proteinExistence type="predicted"/>
<evidence type="ECO:0000313" key="3">
    <source>
        <dbReference type="Proteomes" id="UP000276215"/>
    </source>
</evidence>
<evidence type="ECO:0000313" key="2">
    <source>
        <dbReference type="EMBL" id="RPB04380.1"/>
    </source>
</evidence>
<keyword evidence="3" id="KW-1185">Reference proteome</keyword>
<keyword evidence="1" id="KW-1133">Transmembrane helix</keyword>
<name>A0A3N4K198_9PEZI</name>
<reference evidence="2 3" key="1">
    <citation type="journal article" date="2018" name="Nat. Ecol. Evol.">
        <title>Pezizomycetes genomes reveal the molecular basis of ectomycorrhizal truffle lifestyle.</title>
        <authorList>
            <person name="Murat C."/>
            <person name="Payen T."/>
            <person name="Noel B."/>
            <person name="Kuo A."/>
            <person name="Morin E."/>
            <person name="Chen J."/>
            <person name="Kohler A."/>
            <person name="Krizsan K."/>
            <person name="Balestrini R."/>
            <person name="Da Silva C."/>
            <person name="Montanini B."/>
            <person name="Hainaut M."/>
            <person name="Levati E."/>
            <person name="Barry K.W."/>
            <person name="Belfiori B."/>
            <person name="Cichocki N."/>
            <person name="Clum A."/>
            <person name="Dockter R.B."/>
            <person name="Fauchery L."/>
            <person name="Guy J."/>
            <person name="Iotti M."/>
            <person name="Le Tacon F."/>
            <person name="Lindquist E.A."/>
            <person name="Lipzen A."/>
            <person name="Malagnac F."/>
            <person name="Mello A."/>
            <person name="Molinier V."/>
            <person name="Miyauchi S."/>
            <person name="Poulain J."/>
            <person name="Riccioni C."/>
            <person name="Rubini A."/>
            <person name="Sitrit Y."/>
            <person name="Splivallo R."/>
            <person name="Traeger S."/>
            <person name="Wang M."/>
            <person name="Zifcakova L."/>
            <person name="Wipf D."/>
            <person name="Zambonelli A."/>
            <person name="Paolocci F."/>
            <person name="Nowrousian M."/>
            <person name="Ottonello S."/>
            <person name="Baldrian P."/>
            <person name="Spatafora J.W."/>
            <person name="Henrissat B."/>
            <person name="Nagy L.G."/>
            <person name="Aury J.M."/>
            <person name="Wincker P."/>
            <person name="Grigoriev I.V."/>
            <person name="Bonfante P."/>
            <person name="Martin F.M."/>
        </authorList>
    </citation>
    <scope>NUCLEOTIDE SEQUENCE [LARGE SCALE GENOMIC DNA]</scope>
    <source>
        <strain evidence="2 3">120613-1</strain>
    </source>
</reference>
<dbReference type="AlphaFoldDB" id="A0A3N4K198"/>
<sequence>MWRSPPPPFNSGYGVIILQRASVVLAACAVALVLVICYLYPVGEKEGGRKGGRISDWWNIAVLIGGCLVLKKWPFRVKVRFLGLLVLLGRYCTVWESGSTEGFLRVFYR</sequence>
<organism evidence="2 3">
    <name type="scientific">Choiromyces venosus 120613-1</name>
    <dbReference type="NCBI Taxonomy" id="1336337"/>
    <lineage>
        <taxon>Eukaryota</taxon>
        <taxon>Fungi</taxon>
        <taxon>Dikarya</taxon>
        <taxon>Ascomycota</taxon>
        <taxon>Pezizomycotina</taxon>
        <taxon>Pezizomycetes</taxon>
        <taxon>Pezizales</taxon>
        <taxon>Tuberaceae</taxon>
        <taxon>Choiromyces</taxon>
    </lineage>
</organism>
<feature type="transmembrane region" description="Helical" evidence="1">
    <location>
        <begin position="54"/>
        <end position="70"/>
    </location>
</feature>
<dbReference type="Proteomes" id="UP000276215">
    <property type="component" value="Unassembled WGS sequence"/>
</dbReference>
<evidence type="ECO:0000256" key="1">
    <source>
        <dbReference type="SAM" id="Phobius"/>
    </source>
</evidence>
<feature type="transmembrane region" description="Helical" evidence="1">
    <location>
        <begin position="21"/>
        <end position="42"/>
    </location>
</feature>
<protein>
    <submittedName>
        <fullName evidence="2">Uncharacterized protein</fullName>
    </submittedName>
</protein>
<dbReference type="EMBL" id="ML120358">
    <property type="protein sequence ID" value="RPB04380.1"/>
    <property type="molecule type" value="Genomic_DNA"/>
</dbReference>